<dbReference type="KEGG" id="lenr:94172934"/>
<dbReference type="AlphaFoldDB" id="A0A836HJS4"/>
<evidence type="ECO:0000313" key="1">
    <source>
        <dbReference type="EMBL" id="KAG5482598.1"/>
    </source>
</evidence>
<dbReference type="OrthoDB" id="263116at2759"/>
<sequence length="62" mass="7005">MCDRMVPMLDEIRDIVRELHHHTARWNTMLASDVDRLDNLAKRTDKTSVTNGGIGLRASGDV</sequence>
<dbReference type="RefSeq" id="XP_067694288.1">
    <property type="nucleotide sequence ID" value="XM_067837424.1"/>
</dbReference>
<accession>A0A836HJS4</accession>
<comment type="caution">
    <text evidence="1">The sequence shown here is derived from an EMBL/GenBank/DDBJ whole genome shotgun (WGS) entry which is preliminary data.</text>
</comment>
<keyword evidence="2" id="KW-1185">Reference proteome</keyword>
<dbReference type="EMBL" id="JAFHKP010000016">
    <property type="protein sequence ID" value="KAG5482598.1"/>
    <property type="molecule type" value="Genomic_DNA"/>
</dbReference>
<protein>
    <submittedName>
        <fullName evidence="1">Uncharacterized protein</fullName>
    </submittedName>
</protein>
<gene>
    <name evidence="1" type="ORF">CUR178_05741</name>
</gene>
<evidence type="ECO:0000313" key="2">
    <source>
        <dbReference type="Proteomes" id="UP000674179"/>
    </source>
</evidence>
<proteinExistence type="predicted"/>
<reference evidence="1 2" key="1">
    <citation type="submission" date="2021-02" db="EMBL/GenBank/DDBJ databases">
        <title>Leishmania (Mundinia) enrietti genome sequencing and assembly.</title>
        <authorList>
            <person name="Almutairi H."/>
            <person name="Gatherer D."/>
        </authorList>
    </citation>
    <scope>NUCLEOTIDE SEQUENCE [LARGE SCALE GENOMIC DNA]</scope>
    <source>
        <strain evidence="1">CUR178</strain>
    </source>
</reference>
<dbReference type="GeneID" id="94172934"/>
<dbReference type="Proteomes" id="UP000674179">
    <property type="component" value="Chromosome 16"/>
</dbReference>
<organism evidence="1 2">
    <name type="scientific">Leishmania enriettii</name>
    <dbReference type="NCBI Taxonomy" id="5663"/>
    <lineage>
        <taxon>Eukaryota</taxon>
        <taxon>Discoba</taxon>
        <taxon>Euglenozoa</taxon>
        <taxon>Kinetoplastea</taxon>
        <taxon>Metakinetoplastina</taxon>
        <taxon>Trypanosomatida</taxon>
        <taxon>Trypanosomatidae</taxon>
        <taxon>Leishmaniinae</taxon>
        <taxon>Leishmania</taxon>
    </lineage>
</organism>
<name>A0A836HJS4_LEIEN</name>